<dbReference type="GO" id="GO:0051287">
    <property type="term" value="F:NAD binding"/>
    <property type="evidence" value="ECO:0007669"/>
    <property type="project" value="InterPro"/>
</dbReference>
<dbReference type="Gene3D" id="3.40.50.720">
    <property type="entry name" value="NAD(P)-binding Rossmann-like Domain"/>
    <property type="match status" value="1"/>
</dbReference>
<keyword evidence="3 9" id="KW-0560">Oxidoreductase</keyword>
<dbReference type="InterPro" id="IPR020828">
    <property type="entry name" value="GlycerAld_3-P_DH_NAD(P)-bd"/>
</dbReference>
<dbReference type="SUPFAM" id="SSF55347">
    <property type="entry name" value="Glyceraldehyde-3-phosphate dehydrogenase-like, C-terminal domain"/>
    <property type="match status" value="1"/>
</dbReference>
<keyword evidence="13" id="KW-1185">Reference proteome</keyword>
<evidence type="ECO:0000256" key="7">
    <source>
        <dbReference type="PIRSR" id="PIRSR000149-4"/>
    </source>
</evidence>
<dbReference type="Gene3D" id="3.30.360.10">
    <property type="entry name" value="Dihydrodipicolinate Reductase, domain 2"/>
    <property type="match status" value="1"/>
</dbReference>
<dbReference type="InterPro" id="IPR020830">
    <property type="entry name" value="GlycerAld_3-P_DH_AS"/>
</dbReference>
<evidence type="ECO:0000256" key="8">
    <source>
        <dbReference type="RuleBase" id="RU000397"/>
    </source>
</evidence>
<feature type="site" description="Activates thiol group during catalysis" evidence="7">
    <location>
        <position position="180"/>
    </location>
</feature>
<name>A0A1H5TWN6_9PSEU</name>
<evidence type="ECO:0000259" key="10">
    <source>
        <dbReference type="SMART" id="SM00846"/>
    </source>
</evidence>
<dbReference type="Pfam" id="PF00044">
    <property type="entry name" value="Gp_dh_N"/>
    <property type="match status" value="1"/>
</dbReference>
<dbReference type="FunFam" id="3.30.360.10:FF:000002">
    <property type="entry name" value="Glyceraldehyde-3-phosphate dehydrogenase"/>
    <property type="match status" value="1"/>
</dbReference>
<evidence type="ECO:0000313" key="12">
    <source>
        <dbReference type="EMBL" id="SFC41426.1"/>
    </source>
</evidence>
<evidence type="ECO:0000256" key="3">
    <source>
        <dbReference type="ARBA" id="ARBA00023002"/>
    </source>
</evidence>
<dbReference type="PIRSF" id="PIRSF000149">
    <property type="entry name" value="GAP_DH"/>
    <property type="match status" value="1"/>
</dbReference>
<evidence type="ECO:0000313" key="14">
    <source>
        <dbReference type="Proteomes" id="UP000236729"/>
    </source>
</evidence>
<dbReference type="SMR" id="A0A1H5TWN6"/>
<dbReference type="CDD" id="cd18126">
    <property type="entry name" value="GAPDH_I_C"/>
    <property type="match status" value="1"/>
</dbReference>
<evidence type="ECO:0000313" key="11">
    <source>
        <dbReference type="EMBL" id="SEF67234.1"/>
    </source>
</evidence>
<dbReference type="InterPro" id="IPR020829">
    <property type="entry name" value="GlycerAld_3-P_DH_cat"/>
</dbReference>
<gene>
    <name evidence="11" type="ORF">SAMN02982929_00343</name>
    <name evidence="12" type="ORF">SAMN05216506_101689</name>
</gene>
<dbReference type="Proteomes" id="UP000199690">
    <property type="component" value="Unassembled WGS sequence"/>
</dbReference>
<feature type="binding site" evidence="5">
    <location>
        <begin position="211"/>
        <end position="212"/>
    </location>
    <ligand>
        <name>D-glyceraldehyde 3-phosphate</name>
        <dbReference type="ChEBI" id="CHEBI:59776"/>
    </ligand>
</feature>
<sequence length="336" mass="35734">MTVRVGINGFGRIGRNFWRAATASDHDIEIVAANDLGDVATMAHLLKYDSILGRLDQEVKVTGEGIEVGGKLIKILAERDPGKLPWGDLGVDVVVESTGFFTKAEDARKHVDEGGAKKVIISAPAKGEDLTVVLGVNDDKYDGSQTIISNASCTTNCLAPMVKVLDDTFGIEQGLMTTIHAYTQDQNLQDGPHSDLRRARAAAINVVPTGTGAAKAIGLVLPELNGKLDGYALRVPVPTGSTTDLTATVRKEASVEAVNEAFKAAAAEGKLKGILKYNEDPIVSSDIVTDPHSTIFDAPLTKVIGNQVKIVGWYDNEWGYSNRLADLVGLVGKKLS</sequence>
<comment type="subcellular location">
    <subcellularLocation>
        <location evidence="1">Cytoplasm</location>
    </subcellularLocation>
</comment>
<feature type="binding site" evidence="6">
    <location>
        <position position="35"/>
    </location>
    <ligand>
        <name>NAD(+)</name>
        <dbReference type="ChEBI" id="CHEBI:57540"/>
    </ligand>
</feature>
<keyword evidence="6" id="KW-0547">Nucleotide-binding</keyword>
<feature type="binding site" evidence="6">
    <location>
        <position position="79"/>
    </location>
    <ligand>
        <name>NAD(+)</name>
        <dbReference type="ChEBI" id="CHEBI:57540"/>
    </ligand>
</feature>
<dbReference type="EMBL" id="FOME01000001">
    <property type="protein sequence ID" value="SFC41426.1"/>
    <property type="molecule type" value="Genomic_DNA"/>
</dbReference>
<dbReference type="NCBIfam" id="TIGR01534">
    <property type="entry name" value="GAPDH-I"/>
    <property type="match status" value="1"/>
</dbReference>
<dbReference type="Pfam" id="PF02800">
    <property type="entry name" value="Gp_dh_C"/>
    <property type="match status" value="1"/>
</dbReference>
<evidence type="ECO:0000256" key="6">
    <source>
        <dbReference type="PIRSR" id="PIRSR000149-3"/>
    </source>
</evidence>
<feature type="binding site" evidence="6">
    <location>
        <begin position="12"/>
        <end position="13"/>
    </location>
    <ligand>
        <name>NAD(+)</name>
        <dbReference type="ChEBI" id="CHEBI:57540"/>
    </ligand>
</feature>
<keyword evidence="6" id="KW-0520">NAD</keyword>
<dbReference type="GO" id="GO:0006006">
    <property type="term" value="P:glucose metabolic process"/>
    <property type="evidence" value="ECO:0007669"/>
    <property type="project" value="InterPro"/>
</dbReference>
<dbReference type="PRINTS" id="PR00078">
    <property type="entry name" value="G3PDHDRGNASE"/>
</dbReference>
<dbReference type="InterPro" id="IPR020831">
    <property type="entry name" value="GlycerAld/Erythrose_P_DH"/>
</dbReference>
<comment type="similarity">
    <text evidence="2 8">Belongs to the glyceraldehyde-3-phosphate dehydrogenase family.</text>
</comment>
<feature type="binding site" evidence="5">
    <location>
        <position position="234"/>
    </location>
    <ligand>
        <name>D-glyceraldehyde 3-phosphate</name>
        <dbReference type="ChEBI" id="CHEBI:59776"/>
    </ligand>
</feature>
<dbReference type="FunFam" id="3.40.50.720:FF:000001">
    <property type="entry name" value="Glyceraldehyde-3-phosphate dehydrogenase"/>
    <property type="match status" value="1"/>
</dbReference>
<organism evidence="11 14">
    <name type="scientific">Saccharopolyspora kobensis</name>
    <dbReference type="NCBI Taxonomy" id="146035"/>
    <lineage>
        <taxon>Bacteria</taxon>
        <taxon>Bacillati</taxon>
        <taxon>Actinomycetota</taxon>
        <taxon>Actinomycetes</taxon>
        <taxon>Pseudonocardiales</taxon>
        <taxon>Pseudonocardiaceae</taxon>
        <taxon>Saccharopolyspora</taxon>
    </lineage>
</organism>
<dbReference type="EC" id="1.2.1.-" evidence="9"/>
<evidence type="ECO:0000313" key="13">
    <source>
        <dbReference type="Proteomes" id="UP000199690"/>
    </source>
</evidence>
<feature type="binding site" evidence="6">
    <location>
        <position position="316"/>
    </location>
    <ligand>
        <name>NAD(+)</name>
        <dbReference type="ChEBI" id="CHEBI:57540"/>
    </ligand>
</feature>
<protein>
    <recommendedName>
        <fullName evidence="9">Glyceraldehyde-3-phosphate dehydrogenase</fullName>
        <ecNumber evidence="9">1.2.1.-</ecNumber>
    </recommendedName>
</protein>
<dbReference type="RefSeq" id="WP_093155462.1">
    <property type="nucleotide sequence ID" value="NZ_FNVB01000002.1"/>
</dbReference>
<evidence type="ECO:0000256" key="9">
    <source>
        <dbReference type="RuleBase" id="RU361160"/>
    </source>
</evidence>
<dbReference type="GO" id="GO:0050661">
    <property type="term" value="F:NADP binding"/>
    <property type="evidence" value="ECO:0007669"/>
    <property type="project" value="InterPro"/>
</dbReference>
<dbReference type="CDD" id="cd05214">
    <property type="entry name" value="GAPDH_I_N"/>
    <property type="match status" value="1"/>
</dbReference>
<evidence type="ECO:0000256" key="1">
    <source>
        <dbReference type="ARBA" id="ARBA00004496"/>
    </source>
</evidence>
<evidence type="ECO:0000256" key="4">
    <source>
        <dbReference type="PIRSR" id="PIRSR000149-1"/>
    </source>
</evidence>
<proteinExistence type="inferred from homology"/>
<dbReference type="InterPro" id="IPR006424">
    <property type="entry name" value="Glyceraldehyde-3-P_DH_1"/>
</dbReference>
<accession>A0A1H5TWN6</accession>
<reference evidence="11" key="2">
    <citation type="submission" date="2016-10" db="EMBL/GenBank/DDBJ databases">
        <authorList>
            <person name="de Groot N.N."/>
        </authorList>
    </citation>
    <scope>NUCLEOTIDE SEQUENCE [LARGE SCALE GENOMIC DNA]</scope>
    <source>
        <strain evidence="11">ATCC 20501</strain>
    </source>
</reference>
<dbReference type="PROSITE" id="PS00071">
    <property type="entry name" value="GAPDH"/>
    <property type="match status" value="1"/>
</dbReference>
<dbReference type="AlphaFoldDB" id="A0A1H5TWN6"/>
<dbReference type="GO" id="GO:0004365">
    <property type="term" value="F:glyceraldehyde-3-phosphate dehydrogenase (NAD+) (phosphorylating) activity"/>
    <property type="evidence" value="ECO:0007669"/>
    <property type="project" value="UniProtKB-ARBA"/>
</dbReference>
<feature type="domain" description="Glyceraldehyde 3-phosphate dehydrogenase NAD(P) binding" evidence="10">
    <location>
        <begin position="3"/>
        <end position="153"/>
    </location>
</feature>
<feature type="active site" description="Nucleophile" evidence="4">
    <location>
        <position position="153"/>
    </location>
</feature>
<dbReference type="SMART" id="SM00846">
    <property type="entry name" value="Gp_dh_N"/>
    <property type="match status" value="1"/>
</dbReference>
<dbReference type="Proteomes" id="UP000236729">
    <property type="component" value="Unassembled WGS sequence"/>
</dbReference>
<reference evidence="13 14" key="1">
    <citation type="submission" date="2016-10" db="EMBL/GenBank/DDBJ databases">
        <authorList>
            <person name="Varghese N."/>
            <person name="Submissions S."/>
        </authorList>
    </citation>
    <scope>NUCLEOTIDE SEQUENCE [LARGE SCALE GENOMIC DNA]</scope>
    <source>
        <strain evidence="14">ATCC 20501</strain>
        <strain evidence="12 13">CGMCC 4.3529</strain>
    </source>
</reference>
<feature type="binding site" evidence="6">
    <location>
        <position position="122"/>
    </location>
    <ligand>
        <name>NAD(+)</name>
        <dbReference type="ChEBI" id="CHEBI:57540"/>
    </ligand>
</feature>
<dbReference type="InterPro" id="IPR036291">
    <property type="entry name" value="NAD(P)-bd_dom_sf"/>
</dbReference>
<accession>A0A1I1IYV5</accession>
<evidence type="ECO:0000256" key="2">
    <source>
        <dbReference type="ARBA" id="ARBA00007406"/>
    </source>
</evidence>
<dbReference type="PANTHER" id="PTHR43148">
    <property type="entry name" value="GLYCERALDEHYDE-3-PHOSPHATE DEHYDROGENASE 2"/>
    <property type="match status" value="1"/>
</dbReference>
<feature type="binding site" evidence="5">
    <location>
        <begin position="152"/>
        <end position="154"/>
    </location>
    <ligand>
        <name>D-glyceraldehyde 3-phosphate</name>
        <dbReference type="ChEBI" id="CHEBI:59776"/>
    </ligand>
</feature>
<feature type="binding site" evidence="5">
    <location>
        <position position="183"/>
    </location>
    <ligand>
        <name>D-glyceraldehyde 3-phosphate</name>
        <dbReference type="ChEBI" id="CHEBI:59776"/>
    </ligand>
</feature>
<dbReference type="SUPFAM" id="SSF51735">
    <property type="entry name" value="NAD(P)-binding Rossmann-fold domains"/>
    <property type="match status" value="1"/>
</dbReference>
<evidence type="ECO:0000256" key="5">
    <source>
        <dbReference type="PIRSR" id="PIRSR000149-2"/>
    </source>
</evidence>
<dbReference type="GO" id="GO:0005737">
    <property type="term" value="C:cytoplasm"/>
    <property type="evidence" value="ECO:0007669"/>
    <property type="project" value="UniProtKB-SubCell"/>
</dbReference>
<dbReference type="EMBL" id="FNVB01000002">
    <property type="protein sequence ID" value="SEF67234.1"/>
    <property type="molecule type" value="Genomic_DNA"/>
</dbReference>